<dbReference type="Gene3D" id="1.25.40.390">
    <property type="match status" value="2"/>
</dbReference>
<dbReference type="InterPro" id="IPR012944">
    <property type="entry name" value="SusD_RagB_dom"/>
</dbReference>
<gene>
    <name evidence="8" type="ORF">AVDCRST_MAG89-272</name>
</gene>
<evidence type="ECO:0000313" key="8">
    <source>
        <dbReference type="EMBL" id="CAA9298295.1"/>
    </source>
</evidence>
<dbReference type="EMBL" id="CADCTV010000063">
    <property type="protein sequence ID" value="CAA9298295.1"/>
    <property type="molecule type" value="Genomic_DNA"/>
</dbReference>
<evidence type="ECO:0000256" key="6">
    <source>
        <dbReference type="SAM" id="SignalP"/>
    </source>
</evidence>
<keyword evidence="5" id="KW-0998">Cell outer membrane</keyword>
<dbReference type="PROSITE" id="PS51257">
    <property type="entry name" value="PROKAR_LIPOPROTEIN"/>
    <property type="match status" value="1"/>
</dbReference>
<dbReference type="GO" id="GO:0009279">
    <property type="term" value="C:cell outer membrane"/>
    <property type="evidence" value="ECO:0007669"/>
    <property type="project" value="UniProtKB-SubCell"/>
</dbReference>
<evidence type="ECO:0000256" key="1">
    <source>
        <dbReference type="ARBA" id="ARBA00004442"/>
    </source>
</evidence>
<evidence type="ECO:0000256" key="2">
    <source>
        <dbReference type="ARBA" id="ARBA00006275"/>
    </source>
</evidence>
<evidence type="ECO:0000256" key="4">
    <source>
        <dbReference type="ARBA" id="ARBA00023136"/>
    </source>
</evidence>
<feature type="domain" description="RagB/SusD" evidence="7">
    <location>
        <begin position="331"/>
        <end position="418"/>
    </location>
</feature>
<dbReference type="InterPro" id="IPR011990">
    <property type="entry name" value="TPR-like_helical_dom_sf"/>
</dbReference>
<feature type="signal peptide" evidence="6">
    <location>
        <begin position="1"/>
        <end position="25"/>
    </location>
</feature>
<evidence type="ECO:0000259" key="7">
    <source>
        <dbReference type="Pfam" id="PF07980"/>
    </source>
</evidence>
<dbReference type="AlphaFoldDB" id="A0A6J4K8J2"/>
<accession>A0A6J4K8J2</accession>
<dbReference type="Pfam" id="PF07980">
    <property type="entry name" value="SusD_RagB"/>
    <property type="match status" value="1"/>
</dbReference>
<comment type="subcellular location">
    <subcellularLocation>
        <location evidence="1">Cell outer membrane</location>
    </subcellularLocation>
</comment>
<evidence type="ECO:0000256" key="3">
    <source>
        <dbReference type="ARBA" id="ARBA00022729"/>
    </source>
</evidence>
<keyword evidence="4" id="KW-0472">Membrane</keyword>
<evidence type="ECO:0000256" key="5">
    <source>
        <dbReference type="ARBA" id="ARBA00023237"/>
    </source>
</evidence>
<name>A0A6J4K8J2_9BACT</name>
<reference evidence="8" key="1">
    <citation type="submission" date="2020-02" db="EMBL/GenBank/DDBJ databases">
        <authorList>
            <person name="Meier V. D."/>
        </authorList>
    </citation>
    <scope>NUCLEOTIDE SEQUENCE</scope>
    <source>
        <strain evidence="8">AVDCRST_MAG89</strain>
    </source>
</reference>
<dbReference type="SUPFAM" id="SSF48452">
    <property type="entry name" value="TPR-like"/>
    <property type="match status" value="1"/>
</dbReference>
<protein>
    <recommendedName>
        <fullName evidence="7">RagB/SusD domain-containing protein</fullName>
    </recommendedName>
</protein>
<proteinExistence type="inferred from homology"/>
<keyword evidence="3 6" id="KW-0732">Signal</keyword>
<organism evidence="8">
    <name type="scientific">uncultured Gemmatimonadota bacterium</name>
    <dbReference type="NCBI Taxonomy" id="203437"/>
    <lineage>
        <taxon>Bacteria</taxon>
        <taxon>Pseudomonadati</taxon>
        <taxon>Gemmatimonadota</taxon>
        <taxon>environmental samples</taxon>
    </lineage>
</organism>
<feature type="chain" id="PRO_5026705881" description="RagB/SusD domain-containing protein" evidence="6">
    <location>
        <begin position="26"/>
        <end position="444"/>
    </location>
</feature>
<comment type="similarity">
    <text evidence="2">Belongs to the SusD family.</text>
</comment>
<sequence>MTMRNSVSRRAGRVLLLAGLAAAGACDLDLTNPNSPTEELVLTTPDGIVALAVGMQGQFAGTTAGTGMVLNMVRAPGLVTDEISTTTQALAADRSLVTGTGVDASFGVVSQPYSNAFRVVRSAEELLANAGSVGLPRGTEAGVLALARTYKAMALGAAILQYEQIPVTATMQENPLQPRAVVLDTVLSLLEQARANLGSVAPSELGDFNARVAIGYNLGDVINAMLARYYLIDGQYQQAIDAAQRVPLTRLNVFSYPDPLRNPIWAYSQFGLNYVRGTQEFVAEADTSDDRPAFWLRLDQATVNGSPAVPLRNLRQYADRNSPFPIYLPDEMRLIQAEAYARTARVALAAPLVNAVRTQCTPSATSGTFSEPVACMPALTAEQLDTEAEVLAEIAYQRRYELFLQGLRWEDIRRFGTAVSRETPSLSVLPLPQSECVLNPAAPC</sequence>